<sequence length="531" mass="56643">MKRITLGLLAACSMLTLGTAPALADYQLRILHTNDVHDRVESVTKYNNSCDTKGEADGKCFGGYARLTTAVRDARAQGGNVVLLDGGDQFQGSLFYTTYKGDFTAELMAMAGYDAMAIGNHEFDDGPQNLVRFIENNKIPVLSANLMAGPGSPLHDKVKAYTVLNVGGQKIGVIGLTTEETPEISSIGPDVSFMKSEEALRIAVAKLKLEGINKIIVVGHDGSYRDFEIARKVDGIDVIVGGHDHLLFSNTDKHAAYPYPVVEHSPNGDPVLIVQAYAYSRYLGDLQVTFDDDGTPVKWAGDPIMLDSSIKPAPDVLAAIDAKRAPVDAIRSQIVGEFNTPADGSHESCRAKECAMGDLVADAMLVKAGADYQIAIQNGGGIRASIDEGQVDMGEVMTVLPFQNTLATFKLSGKDIVAALEHGVSGVAEGKGQFPQVAGLRFDLDLAAGDGARVSNVMVLENGSYSAINPDTLYGVVSNDFMRRGGDGYVLFRDNAVDAYDYGPNLEQAVAEYIAAHSPMAPATQGRINLK</sequence>
<feature type="chain" id="PRO_5011826211" evidence="6">
    <location>
        <begin position="25"/>
        <end position="531"/>
    </location>
</feature>
<dbReference type="Gene3D" id="3.60.21.10">
    <property type="match status" value="1"/>
</dbReference>
<keyword evidence="3 6" id="KW-0732">Signal</keyword>
<keyword evidence="2" id="KW-0479">Metal-binding</keyword>
<evidence type="ECO:0000313" key="10">
    <source>
        <dbReference type="Proteomes" id="UP000193391"/>
    </source>
</evidence>
<dbReference type="GO" id="GO:0009166">
    <property type="term" value="P:nucleotide catabolic process"/>
    <property type="evidence" value="ECO:0007669"/>
    <property type="project" value="InterPro"/>
</dbReference>
<dbReference type="InterPro" id="IPR004843">
    <property type="entry name" value="Calcineurin-like_PHP"/>
</dbReference>
<dbReference type="InterPro" id="IPR008334">
    <property type="entry name" value="5'-Nucleotdase_C"/>
</dbReference>
<dbReference type="InterPro" id="IPR006146">
    <property type="entry name" value="5'-Nucleotdase_CS"/>
</dbReference>
<dbReference type="InterPro" id="IPR029052">
    <property type="entry name" value="Metallo-depent_PP-like"/>
</dbReference>
<dbReference type="PANTHER" id="PTHR11575:SF24">
    <property type="entry name" value="5'-NUCLEOTIDASE"/>
    <property type="match status" value="1"/>
</dbReference>
<feature type="signal peptide" evidence="6">
    <location>
        <begin position="1"/>
        <end position="24"/>
    </location>
</feature>
<dbReference type="GO" id="GO:0000166">
    <property type="term" value="F:nucleotide binding"/>
    <property type="evidence" value="ECO:0007669"/>
    <property type="project" value="UniProtKB-KW"/>
</dbReference>
<dbReference type="PRINTS" id="PR01607">
    <property type="entry name" value="APYRASEFAMLY"/>
</dbReference>
<keyword evidence="4 6" id="KW-0547">Nucleotide-binding</keyword>
<dbReference type="Pfam" id="PF02872">
    <property type="entry name" value="5_nucleotid_C"/>
    <property type="match status" value="1"/>
</dbReference>
<dbReference type="GO" id="GO:0016788">
    <property type="term" value="F:hydrolase activity, acting on ester bonds"/>
    <property type="evidence" value="ECO:0007669"/>
    <property type="project" value="InterPro"/>
</dbReference>
<evidence type="ECO:0000313" key="9">
    <source>
        <dbReference type="EMBL" id="OSQ35654.1"/>
    </source>
</evidence>
<dbReference type="PROSITE" id="PS00786">
    <property type="entry name" value="5_NUCLEOTIDASE_2"/>
    <property type="match status" value="1"/>
</dbReference>
<keyword evidence="5 6" id="KW-0378">Hydrolase</keyword>
<dbReference type="InterPro" id="IPR006179">
    <property type="entry name" value="5_nucleotidase/apyrase"/>
</dbReference>
<evidence type="ECO:0000256" key="6">
    <source>
        <dbReference type="RuleBase" id="RU362119"/>
    </source>
</evidence>
<dbReference type="OrthoDB" id="5469761at2"/>
<dbReference type="STRING" id="1293891.TMES_20645"/>
<evidence type="ECO:0000256" key="3">
    <source>
        <dbReference type="ARBA" id="ARBA00022729"/>
    </source>
</evidence>
<organism evidence="9 10">
    <name type="scientific">Thalassospira mesophila</name>
    <dbReference type="NCBI Taxonomy" id="1293891"/>
    <lineage>
        <taxon>Bacteria</taxon>
        <taxon>Pseudomonadati</taxon>
        <taxon>Pseudomonadota</taxon>
        <taxon>Alphaproteobacteria</taxon>
        <taxon>Rhodospirillales</taxon>
        <taxon>Thalassospiraceae</taxon>
        <taxon>Thalassospira</taxon>
    </lineage>
</organism>
<evidence type="ECO:0000256" key="1">
    <source>
        <dbReference type="ARBA" id="ARBA00006654"/>
    </source>
</evidence>
<evidence type="ECO:0000256" key="4">
    <source>
        <dbReference type="ARBA" id="ARBA00022741"/>
    </source>
</evidence>
<evidence type="ECO:0000256" key="2">
    <source>
        <dbReference type="ARBA" id="ARBA00022723"/>
    </source>
</evidence>
<dbReference type="GO" id="GO:0046872">
    <property type="term" value="F:metal ion binding"/>
    <property type="evidence" value="ECO:0007669"/>
    <property type="project" value="UniProtKB-KW"/>
</dbReference>
<dbReference type="AlphaFoldDB" id="A0A1Y2KVZ0"/>
<protein>
    <submittedName>
        <fullName evidence="9">5'-nucleotidase</fullName>
    </submittedName>
</protein>
<comment type="caution">
    <text evidence="9">The sequence shown here is derived from an EMBL/GenBank/DDBJ whole genome shotgun (WGS) entry which is preliminary data.</text>
</comment>
<proteinExistence type="inferred from homology"/>
<name>A0A1Y2KVZ0_9PROT</name>
<evidence type="ECO:0000259" key="7">
    <source>
        <dbReference type="Pfam" id="PF00149"/>
    </source>
</evidence>
<dbReference type="Pfam" id="PF00149">
    <property type="entry name" value="Metallophos"/>
    <property type="match status" value="1"/>
</dbReference>
<dbReference type="RefSeq" id="WP_085586151.1">
    <property type="nucleotide sequence ID" value="NZ_JFKA01000016.1"/>
</dbReference>
<accession>A0A1Y2KVZ0</accession>
<dbReference type="EMBL" id="JFKA01000016">
    <property type="protein sequence ID" value="OSQ35654.1"/>
    <property type="molecule type" value="Genomic_DNA"/>
</dbReference>
<feature type="domain" description="Calcineurin-like phosphoesterase" evidence="7">
    <location>
        <begin position="28"/>
        <end position="245"/>
    </location>
</feature>
<evidence type="ECO:0000259" key="8">
    <source>
        <dbReference type="Pfam" id="PF02872"/>
    </source>
</evidence>
<dbReference type="PANTHER" id="PTHR11575">
    <property type="entry name" value="5'-NUCLEOTIDASE-RELATED"/>
    <property type="match status" value="1"/>
</dbReference>
<reference evidence="9 10" key="1">
    <citation type="submission" date="2014-03" db="EMBL/GenBank/DDBJ databases">
        <title>The draft genome sequence of Thalassospira mesophila JCM 18969.</title>
        <authorList>
            <person name="Lai Q."/>
            <person name="Shao Z."/>
        </authorList>
    </citation>
    <scope>NUCLEOTIDE SEQUENCE [LARGE SCALE GENOMIC DNA]</scope>
    <source>
        <strain evidence="9 10">JCM 18969</strain>
    </source>
</reference>
<dbReference type="InterPro" id="IPR036907">
    <property type="entry name" value="5'-Nucleotdase_C_sf"/>
</dbReference>
<dbReference type="CDD" id="cd07409">
    <property type="entry name" value="MPP_CD73_N"/>
    <property type="match status" value="1"/>
</dbReference>
<evidence type="ECO:0000256" key="5">
    <source>
        <dbReference type="ARBA" id="ARBA00022801"/>
    </source>
</evidence>
<comment type="similarity">
    <text evidence="1 6">Belongs to the 5'-nucleotidase family.</text>
</comment>
<gene>
    <name evidence="9" type="ORF">TMES_20645</name>
</gene>
<dbReference type="SUPFAM" id="SSF56300">
    <property type="entry name" value="Metallo-dependent phosphatases"/>
    <property type="match status" value="1"/>
</dbReference>
<dbReference type="Gene3D" id="3.90.780.10">
    <property type="entry name" value="5'-Nucleotidase, C-terminal domain"/>
    <property type="match status" value="1"/>
</dbReference>
<feature type="domain" description="5'-Nucleotidase C-terminal" evidence="8">
    <location>
        <begin position="335"/>
        <end position="491"/>
    </location>
</feature>
<dbReference type="Proteomes" id="UP000193391">
    <property type="component" value="Unassembled WGS sequence"/>
</dbReference>
<dbReference type="SUPFAM" id="SSF55816">
    <property type="entry name" value="5'-nucleotidase (syn. UDP-sugar hydrolase), C-terminal domain"/>
    <property type="match status" value="1"/>
</dbReference>
<keyword evidence="10" id="KW-1185">Reference proteome</keyword>
<dbReference type="FunFam" id="3.60.21.10:FF:000020">
    <property type="entry name" value="NT5E isoform 4"/>
    <property type="match status" value="1"/>
</dbReference>